<evidence type="ECO:0000256" key="5">
    <source>
        <dbReference type="ARBA" id="ARBA00023136"/>
    </source>
</evidence>
<keyword evidence="11" id="KW-1185">Reference proteome</keyword>
<dbReference type="InterPro" id="IPR031468">
    <property type="entry name" value="SMP_LBD"/>
</dbReference>
<evidence type="ECO:0000256" key="6">
    <source>
        <dbReference type="SAM" id="MobiDB-lite"/>
    </source>
</evidence>
<dbReference type="GO" id="GO:0005783">
    <property type="term" value="C:endoplasmic reticulum"/>
    <property type="evidence" value="ECO:0007669"/>
    <property type="project" value="TreeGrafter"/>
</dbReference>
<sequence length="747" mass="83847">MTSQQAGEAGAISLNAFWFGLALGSAVFILSVLVRESSRRHAVHRAHVSRVLEKLPQSSKEEVEEALPNKLRDQMERNYQEHESRKRDQMDPQDVQQQQSQQEEEQEMKDSEDTLASANHQNSDHKGSDRHKHKLQQKASQLEKDHRQALEHETLDDLPAQPEDGLEADTGPRNYETAVARSFFPFLAALIEKVGNDLMPDLLEESKPLWMGAIKLQKLSLGTIAPELHRVCVQPPSHGRISLEADFVWKGNQELQFMMKPLPRKMGIATLFLHLLSGVVRLTMGVNDIEVRGRARANILLDLKGKPQIGGLQLAFVEQPQFSFDVALYGGDMNMMPGLEEWLTTFVRQIILKPFVLPEVLTLPVMDGRNPRISPEAPLMQPQGILIVRLLSAHDLPKTDWVTDTDAYVRFKVREGAELQSKAITNTREPNWGGEEFAFLVHEPTHQSLHLNMWDKDVVGKDEEVGWANVPIHKLGCGQTRHLEILLNSPTKDESGARQSVHLETTLLRMRALKARVKDAVRRAPPMCVFEATYLELNSEAVQIAHSNHDLTCGVSPCHGSDDDDEADTDKARDEPAGETCYDLPSHTGPLDASDGGSKNAEQDRIRDRELSQSGQARGQLKSLLDRNKSNPREHAREIRKAARKKGGVKAIFGAIKDFGGIVYVQVVRAKGLKPRSFNVFGLSILIGVDDVKGELSVNLQEIRENKRLKQSFPLHRAKKHHASRKKTAFPGHLELEIKWMDFLEGG</sequence>
<evidence type="ECO:0000259" key="9">
    <source>
        <dbReference type="PROSITE" id="PS51847"/>
    </source>
</evidence>
<dbReference type="CDD" id="cd00030">
    <property type="entry name" value="C2"/>
    <property type="match status" value="1"/>
</dbReference>
<dbReference type="Gene3D" id="2.60.40.150">
    <property type="entry name" value="C2 domain"/>
    <property type="match status" value="1"/>
</dbReference>
<comment type="caution">
    <text evidence="10">The sequence shown here is derived from an EMBL/GenBank/DDBJ whole genome shotgun (WGS) entry which is preliminary data.</text>
</comment>
<keyword evidence="4" id="KW-0446">Lipid-binding</keyword>
<keyword evidence="3" id="KW-0445">Lipid transport</keyword>
<feature type="domain" description="SMP-LTD" evidence="9">
    <location>
        <begin position="169"/>
        <end position="366"/>
    </location>
</feature>
<evidence type="ECO:0000256" key="1">
    <source>
        <dbReference type="ARBA" id="ARBA00004370"/>
    </source>
</evidence>
<dbReference type="GO" id="GO:0006869">
    <property type="term" value="P:lipid transport"/>
    <property type="evidence" value="ECO:0007669"/>
    <property type="project" value="UniProtKB-KW"/>
</dbReference>
<keyword evidence="2" id="KW-0813">Transport</keyword>
<keyword evidence="5 7" id="KW-0472">Membrane</keyword>
<keyword evidence="7" id="KW-0812">Transmembrane</keyword>
<accession>A0AAW1NSI0</accession>
<feature type="region of interest" description="Disordered" evidence="6">
    <location>
        <begin position="558"/>
        <end position="635"/>
    </location>
</feature>
<feature type="domain" description="C2" evidence="8">
    <location>
        <begin position="367"/>
        <end position="485"/>
    </location>
</feature>
<feature type="compositionally biased region" description="Low complexity" evidence="6">
    <location>
        <begin position="92"/>
        <end position="101"/>
    </location>
</feature>
<dbReference type="InterPro" id="IPR035892">
    <property type="entry name" value="C2_domain_sf"/>
</dbReference>
<dbReference type="PANTHER" id="PTHR10774:SF190">
    <property type="entry name" value="C2 CALCIUM_LIPID-BINDING ENDONUCLEASE_EXONUCLEASE_PHOSPHATASE-RELATED"/>
    <property type="match status" value="1"/>
</dbReference>
<evidence type="ECO:0000256" key="3">
    <source>
        <dbReference type="ARBA" id="ARBA00023055"/>
    </source>
</evidence>
<dbReference type="Proteomes" id="UP001465755">
    <property type="component" value="Unassembled WGS sequence"/>
</dbReference>
<feature type="region of interest" description="Disordered" evidence="6">
    <location>
        <begin position="56"/>
        <end position="147"/>
    </location>
</feature>
<evidence type="ECO:0000313" key="10">
    <source>
        <dbReference type="EMBL" id="KAK9792991.1"/>
    </source>
</evidence>
<dbReference type="Pfam" id="PF00168">
    <property type="entry name" value="C2"/>
    <property type="match status" value="1"/>
</dbReference>
<feature type="compositionally biased region" description="Basic and acidic residues" evidence="6">
    <location>
        <begin position="624"/>
        <end position="635"/>
    </location>
</feature>
<evidence type="ECO:0000259" key="8">
    <source>
        <dbReference type="PROSITE" id="PS50004"/>
    </source>
</evidence>
<dbReference type="PROSITE" id="PS50004">
    <property type="entry name" value="C2"/>
    <property type="match status" value="1"/>
</dbReference>
<gene>
    <name evidence="10" type="ORF">WJX73_001056</name>
</gene>
<feature type="compositionally biased region" description="Basic and acidic residues" evidence="6">
    <location>
        <begin position="70"/>
        <end position="90"/>
    </location>
</feature>
<dbReference type="AlphaFoldDB" id="A0AAW1NSI0"/>
<dbReference type="EMBL" id="JALJOQ010000155">
    <property type="protein sequence ID" value="KAK9792991.1"/>
    <property type="molecule type" value="Genomic_DNA"/>
</dbReference>
<evidence type="ECO:0000256" key="7">
    <source>
        <dbReference type="SAM" id="Phobius"/>
    </source>
</evidence>
<dbReference type="InterPro" id="IPR045050">
    <property type="entry name" value="Synaptotagmin_plant"/>
</dbReference>
<reference evidence="10 11" key="1">
    <citation type="journal article" date="2024" name="Nat. Commun.">
        <title>Phylogenomics reveals the evolutionary origins of lichenization in chlorophyte algae.</title>
        <authorList>
            <person name="Puginier C."/>
            <person name="Libourel C."/>
            <person name="Otte J."/>
            <person name="Skaloud P."/>
            <person name="Haon M."/>
            <person name="Grisel S."/>
            <person name="Petersen M."/>
            <person name="Berrin J.G."/>
            <person name="Delaux P.M."/>
            <person name="Dal Grande F."/>
            <person name="Keller J."/>
        </authorList>
    </citation>
    <scope>NUCLEOTIDE SEQUENCE [LARGE SCALE GENOMIC DNA]</scope>
    <source>
        <strain evidence="10 11">SAG 2036</strain>
    </source>
</reference>
<proteinExistence type="predicted"/>
<feature type="transmembrane region" description="Helical" evidence="7">
    <location>
        <begin position="12"/>
        <end position="34"/>
    </location>
</feature>
<feature type="region of interest" description="Disordered" evidence="6">
    <location>
        <begin position="152"/>
        <end position="171"/>
    </location>
</feature>
<dbReference type="PROSITE" id="PS51847">
    <property type="entry name" value="SMP"/>
    <property type="match status" value="1"/>
</dbReference>
<dbReference type="GO" id="GO:0008289">
    <property type="term" value="F:lipid binding"/>
    <property type="evidence" value="ECO:0007669"/>
    <property type="project" value="UniProtKB-KW"/>
</dbReference>
<comment type="subcellular location">
    <subcellularLocation>
        <location evidence="1">Membrane</location>
    </subcellularLocation>
</comment>
<protein>
    <submittedName>
        <fullName evidence="10">Uncharacterized protein</fullName>
    </submittedName>
</protein>
<evidence type="ECO:0000313" key="11">
    <source>
        <dbReference type="Proteomes" id="UP001465755"/>
    </source>
</evidence>
<name>A0AAW1NSI0_9CHLO</name>
<dbReference type="InterPro" id="IPR000008">
    <property type="entry name" value="C2_dom"/>
</dbReference>
<feature type="compositionally biased region" description="Basic and acidic residues" evidence="6">
    <location>
        <begin position="601"/>
        <end position="611"/>
    </location>
</feature>
<dbReference type="SUPFAM" id="SSF49562">
    <property type="entry name" value="C2 domain (Calcium/lipid-binding domain, CaLB)"/>
    <property type="match status" value="1"/>
</dbReference>
<dbReference type="SMART" id="SM00239">
    <property type="entry name" value="C2"/>
    <property type="match status" value="1"/>
</dbReference>
<dbReference type="GO" id="GO:0016020">
    <property type="term" value="C:membrane"/>
    <property type="evidence" value="ECO:0007669"/>
    <property type="project" value="UniProtKB-SubCell"/>
</dbReference>
<keyword evidence="7" id="KW-1133">Transmembrane helix</keyword>
<dbReference type="PANTHER" id="PTHR10774">
    <property type="entry name" value="EXTENDED SYNAPTOTAGMIN-RELATED"/>
    <property type="match status" value="1"/>
</dbReference>
<evidence type="ECO:0000256" key="4">
    <source>
        <dbReference type="ARBA" id="ARBA00023121"/>
    </source>
</evidence>
<organism evidence="10 11">
    <name type="scientific">Symbiochloris irregularis</name>
    <dbReference type="NCBI Taxonomy" id="706552"/>
    <lineage>
        <taxon>Eukaryota</taxon>
        <taxon>Viridiplantae</taxon>
        <taxon>Chlorophyta</taxon>
        <taxon>core chlorophytes</taxon>
        <taxon>Trebouxiophyceae</taxon>
        <taxon>Trebouxiales</taxon>
        <taxon>Trebouxiaceae</taxon>
        <taxon>Symbiochloris</taxon>
    </lineage>
</organism>
<evidence type="ECO:0000256" key="2">
    <source>
        <dbReference type="ARBA" id="ARBA00022448"/>
    </source>
</evidence>